<accession>A0ABU4YEE3</accession>
<feature type="region of interest" description="Disordered" evidence="1">
    <location>
        <begin position="26"/>
        <end position="105"/>
    </location>
</feature>
<evidence type="ECO:0000313" key="2">
    <source>
        <dbReference type="EMBL" id="MDX8485327.1"/>
    </source>
</evidence>
<proteinExistence type="predicted"/>
<evidence type="ECO:0000256" key="1">
    <source>
        <dbReference type="SAM" id="MobiDB-lite"/>
    </source>
</evidence>
<feature type="compositionally biased region" description="Basic and acidic residues" evidence="1">
    <location>
        <begin position="27"/>
        <end position="49"/>
    </location>
</feature>
<dbReference type="InterPro" id="IPR021327">
    <property type="entry name" value="DUF2934"/>
</dbReference>
<organism evidence="2 3">
    <name type="scientific">Mesorhizobium humile</name>
    <dbReference type="NCBI Taxonomy" id="3072313"/>
    <lineage>
        <taxon>Bacteria</taxon>
        <taxon>Pseudomonadati</taxon>
        <taxon>Pseudomonadota</taxon>
        <taxon>Alphaproteobacteria</taxon>
        <taxon>Hyphomicrobiales</taxon>
        <taxon>Phyllobacteriaceae</taxon>
        <taxon>Mesorhizobium</taxon>
    </lineage>
</organism>
<protein>
    <submittedName>
        <fullName evidence="2">DUF2934 domain-containing protein</fullName>
    </submittedName>
</protein>
<dbReference type="EMBL" id="JAVIIV010000004">
    <property type="protein sequence ID" value="MDX8485327.1"/>
    <property type="molecule type" value="Genomic_DNA"/>
</dbReference>
<evidence type="ECO:0000313" key="3">
    <source>
        <dbReference type="Proteomes" id="UP001280156"/>
    </source>
</evidence>
<dbReference type="Proteomes" id="UP001280156">
    <property type="component" value="Unassembled WGS sequence"/>
</dbReference>
<reference evidence="2 3" key="1">
    <citation type="submission" date="2023-08" db="EMBL/GenBank/DDBJ databases">
        <title>Implementing the SeqCode for naming new Mesorhizobium species isolated from Vachellia karroo root nodules.</title>
        <authorList>
            <person name="Van Lill M."/>
        </authorList>
    </citation>
    <scope>NUCLEOTIDE SEQUENCE [LARGE SCALE GENOMIC DNA]</scope>
    <source>
        <strain evidence="2 3">VK2B</strain>
    </source>
</reference>
<name>A0ABU4YEE3_9HYPH</name>
<gene>
    <name evidence="2" type="ORF">RFM52_08995</name>
</gene>
<feature type="compositionally biased region" description="Basic and acidic residues" evidence="1">
    <location>
        <begin position="78"/>
        <end position="87"/>
    </location>
</feature>
<sequence>MTEEQTMASDKYERIKRRAYEIWQRSGEAHGQHEEHWHQAREEIEREDNGFGEQPGAAMPGAVTIPAGQPDPLAAEALARKAADNRPEGPAADNPASTKRSRRKS</sequence>
<dbReference type="Pfam" id="PF11154">
    <property type="entry name" value="DUF2934"/>
    <property type="match status" value="1"/>
</dbReference>
<comment type="caution">
    <text evidence="2">The sequence shown here is derived from an EMBL/GenBank/DDBJ whole genome shotgun (WGS) entry which is preliminary data.</text>
</comment>
<dbReference type="RefSeq" id="WP_320296130.1">
    <property type="nucleotide sequence ID" value="NZ_JAVIIU010000006.1"/>
</dbReference>
<keyword evidence="3" id="KW-1185">Reference proteome</keyword>